<feature type="region of interest" description="Disordered" evidence="4">
    <location>
        <begin position="207"/>
        <end position="239"/>
    </location>
</feature>
<dbReference type="SUPFAM" id="SSF46689">
    <property type="entry name" value="Homeodomain-like"/>
    <property type="match status" value="1"/>
</dbReference>
<protein>
    <recommendedName>
        <fullName evidence="5">HTH myb-type domain-containing protein</fullName>
    </recommendedName>
</protein>
<evidence type="ECO:0000256" key="2">
    <source>
        <dbReference type="ARBA" id="ARBA00023163"/>
    </source>
</evidence>
<reference evidence="6 7" key="2">
    <citation type="journal article" date="2018" name="Plant J.">
        <title>The Physcomitrella patens chromosome-scale assembly reveals moss genome structure and evolution.</title>
        <authorList>
            <person name="Lang D."/>
            <person name="Ullrich K.K."/>
            <person name="Murat F."/>
            <person name="Fuchs J."/>
            <person name="Jenkins J."/>
            <person name="Haas F.B."/>
            <person name="Piednoel M."/>
            <person name="Gundlach H."/>
            <person name="Van Bel M."/>
            <person name="Meyberg R."/>
            <person name="Vives C."/>
            <person name="Morata J."/>
            <person name="Symeonidi A."/>
            <person name="Hiss M."/>
            <person name="Muchero W."/>
            <person name="Kamisugi Y."/>
            <person name="Saleh O."/>
            <person name="Blanc G."/>
            <person name="Decker E.L."/>
            <person name="van Gessel N."/>
            <person name="Grimwood J."/>
            <person name="Hayes R.D."/>
            <person name="Graham S.W."/>
            <person name="Gunter L.E."/>
            <person name="McDaniel S.F."/>
            <person name="Hoernstein S.N.W."/>
            <person name="Larsson A."/>
            <person name="Li F.W."/>
            <person name="Perroud P.F."/>
            <person name="Phillips J."/>
            <person name="Ranjan P."/>
            <person name="Rokshar D.S."/>
            <person name="Rothfels C.J."/>
            <person name="Schneider L."/>
            <person name="Shu S."/>
            <person name="Stevenson D.W."/>
            <person name="Thummler F."/>
            <person name="Tillich M."/>
            <person name="Villarreal Aguilar J.C."/>
            <person name="Widiez T."/>
            <person name="Wong G.K."/>
            <person name="Wymore A."/>
            <person name="Zhang Y."/>
            <person name="Zimmer A.D."/>
            <person name="Quatrano R.S."/>
            <person name="Mayer K.F.X."/>
            <person name="Goodstein D."/>
            <person name="Casacuberta J.M."/>
            <person name="Vandepoele K."/>
            <person name="Reski R."/>
            <person name="Cuming A.C."/>
            <person name="Tuskan G.A."/>
            <person name="Maumus F."/>
            <person name="Salse J."/>
            <person name="Schmutz J."/>
            <person name="Rensing S.A."/>
        </authorList>
    </citation>
    <scope>NUCLEOTIDE SEQUENCE [LARGE SCALE GENOMIC DNA]</scope>
    <source>
        <strain evidence="6 7">cv. Gransden 2004</strain>
    </source>
</reference>
<keyword evidence="1" id="KW-0805">Transcription regulation</keyword>
<reference evidence="6 7" key="1">
    <citation type="journal article" date="2008" name="Science">
        <title>The Physcomitrella genome reveals evolutionary insights into the conquest of land by plants.</title>
        <authorList>
            <person name="Rensing S."/>
            <person name="Lang D."/>
            <person name="Zimmer A."/>
            <person name="Terry A."/>
            <person name="Salamov A."/>
            <person name="Shapiro H."/>
            <person name="Nishiyama T."/>
            <person name="Perroud P.-F."/>
            <person name="Lindquist E."/>
            <person name="Kamisugi Y."/>
            <person name="Tanahashi T."/>
            <person name="Sakakibara K."/>
            <person name="Fujita T."/>
            <person name="Oishi K."/>
            <person name="Shin-I T."/>
            <person name="Kuroki Y."/>
            <person name="Toyoda A."/>
            <person name="Suzuki Y."/>
            <person name="Hashimoto A."/>
            <person name="Yamaguchi K."/>
            <person name="Sugano A."/>
            <person name="Kohara Y."/>
            <person name="Fujiyama A."/>
            <person name="Anterola A."/>
            <person name="Aoki S."/>
            <person name="Ashton N."/>
            <person name="Barbazuk W.B."/>
            <person name="Barker E."/>
            <person name="Bennetzen J."/>
            <person name="Bezanilla M."/>
            <person name="Blankenship R."/>
            <person name="Cho S.H."/>
            <person name="Dutcher S."/>
            <person name="Estelle M."/>
            <person name="Fawcett J.A."/>
            <person name="Gundlach H."/>
            <person name="Hanada K."/>
            <person name="Heyl A."/>
            <person name="Hicks K.A."/>
            <person name="Hugh J."/>
            <person name="Lohr M."/>
            <person name="Mayer K."/>
            <person name="Melkozernov A."/>
            <person name="Murata T."/>
            <person name="Nelson D."/>
            <person name="Pils B."/>
            <person name="Prigge M."/>
            <person name="Reiss B."/>
            <person name="Renner T."/>
            <person name="Rombauts S."/>
            <person name="Rushton P."/>
            <person name="Sanderfoot A."/>
            <person name="Schween G."/>
            <person name="Shiu S.-H."/>
            <person name="Stueber K."/>
            <person name="Theodoulou F.L."/>
            <person name="Tu H."/>
            <person name="Van de Peer Y."/>
            <person name="Verrier P.J."/>
            <person name="Waters E."/>
            <person name="Wood A."/>
            <person name="Yang L."/>
            <person name="Cove D."/>
            <person name="Cuming A."/>
            <person name="Hasebe M."/>
            <person name="Lucas S."/>
            <person name="Mishler D.B."/>
            <person name="Reski R."/>
            <person name="Grigoriev I."/>
            <person name="Quatrano R.S."/>
            <person name="Boore J.L."/>
        </authorList>
    </citation>
    <scope>NUCLEOTIDE SEQUENCE [LARGE SCALE GENOMIC DNA]</scope>
    <source>
        <strain evidence="6 7">cv. Gransden 2004</strain>
    </source>
</reference>
<feature type="compositionally biased region" description="Polar residues" evidence="4">
    <location>
        <begin position="217"/>
        <end position="234"/>
    </location>
</feature>
<reference evidence="6" key="3">
    <citation type="submission" date="2020-12" db="UniProtKB">
        <authorList>
            <consortium name="EnsemblPlants"/>
        </authorList>
    </citation>
    <scope>IDENTIFICATION</scope>
</reference>
<dbReference type="GO" id="GO:0003700">
    <property type="term" value="F:DNA-binding transcription factor activity"/>
    <property type="evidence" value="ECO:0007669"/>
    <property type="project" value="InterPro"/>
</dbReference>
<dbReference type="GO" id="GO:0003677">
    <property type="term" value="F:DNA binding"/>
    <property type="evidence" value="ECO:0007669"/>
    <property type="project" value="InterPro"/>
</dbReference>
<dbReference type="InterPro" id="IPR017930">
    <property type="entry name" value="Myb_dom"/>
</dbReference>
<sequence>MPSVSDSSHGRDEIGRRLCQRAILPQSTQSINADDSSDEFKRYSCNVRPNLCTSTQKLKWTQELHECFLRAVDHLGGQNKATPKKILHHMNRSGITIAHVKSHLQMYRRGKISACRVFGCESWTDEQWRGKLEFEPAAMALIQLKEERISHFRAVSADLPKDSHGNEALQLHLQQISERKLHMQHVETRAFAPVLGLYDEYPRSIKEQEVSQKREPGQTSTCRPDSCSAPSSRSFLGGTTKDSLVETTYSLGGGEEEKSRRGWTWIPRRTPDHAIQVYDSPTLFSKRKILAFILNFQLCE</sequence>
<dbReference type="Gramene" id="Pp3c2_2200V3.2">
    <property type="protein sequence ID" value="Pp3c2_2200V3.2"/>
    <property type="gene ID" value="Pp3c2_2200"/>
</dbReference>
<dbReference type="PROSITE" id="PS51294">
    <property type="entry name" value="HTH_MYB"/>
    <property type="match status" value="1"/>
</dbReference>
<dbReference type="Gene3D" id="1.10.10.60">
    <property type="entry name" value="Homeodomain-like"/>
    <property type="match status" value="1"/>
</dbReference>
<evidence type="ECO:0000256" key="3">
    <source>
        <dbReference type="ARBA" id="ARBA00023242"/>
    </source>
</evidence>
<dbReference type="InterPro" id="IPR006447">
    <property type="entry name" value="Myb_dom_plants"/>
</dbReference>
<dbReference type="Pfam" id="PF00249">
    <property type="entry name" value="Myb_DNA-binding"/>
    <property type="match status" value="1"/>
</dbReference>
<dbReference type="PANTHER" id="PTHR31314">
    <property type="entry name" value="MYB FAMILY TRANSCRIPTION FACTOR PHL7-LIKE"/>
    <property type="match status" value="1"/>
</dbReference>
<proteinExistence type="predicted"/>
<dbReference type="AlphaFoldDB" id="A0A7I4FKC0"/>
<evidence type="ECO:0000256" key="4">
    <source>
        <dbReference type="SAM" id="MobiDB-lite"/>
    </source>
</evidence>
<evidence type="ECO:0000259" key="5">
    <source>
        <dbReference type="PROSITE" id="PS51294"/>
    </source>
</evidence>
<evidence type="ECO:0000313" key="7">
    <source>
        <dbReference type="Proteomes" id="UP000006727"/>
    </source>
</evidence>
<dbReference type="NCBIfam" id="TIGR01557">
    <property type="entry name" value="myb_SHAQKYF"/>
    <property type="match status" value="1"/>
</dbReference>
<accession>A0A7I4FKC0</accession>
<feature type="compositionally biased region" description="Basic and acidic residues" evidence="4">
    <location>
        <begin position="207"/>
        <end position="216"/>
    </location>
</feature>
<dbReference type="InterPro" id="IPR009057">
    <property type="entry name" value="Homeodomain-like_sf"/>
</dbReference>
<dbReference type="Proteomes" id="UP000006727">
    <property type="component" value="Chromosome 2"/>
</dbReference>
<dbReference type="EnsemblPlants" id="Pp3c2_2200V3.2">
    <property type="protein sequence ID" value="Pp3c2_2200V3.2"/>
    <property type="gene ID" value="Pp3c2_2200"/>
</dbReference>
<dbReference type="EMBL" id="ABEU02000002">
    <property type="status" value="NOT_ANNOTATED_CDS"/>
    <property type="molecule type" value="Genomic_DNA"/>
</dbReference>
<name>A0A7I4FKC0_PHYPA</name>
<keyword evidence="7" id="KW-1185">Reference proteome</keyword>
<dbReference type="InParanoid" id="A0A7I4FKC0"/>
<keyword evidence="3" id="KW-0539">Nucleus</keyword>
<organism evidence="6 7">
    <name type="scientific">Physcomitrium patens</name>
    <name type="common">Spreading-leaved earth moss</name>
    <name type="synonym">Physcomitrella patens</name>
    <dbReference type="NCBI Taxonomy" id="3218"/>
    <lineage>
        <taxon>Eukaryota</taxon>
        <taxon>Viridiplantae</taxon>
        <taxon>Streptophyta</taxon>
        <taxon>Embryophyta</taxon>
        <taxon>Bryophyta</taxon>
        <taxon>Bryophytina</taxon>
        <taxon>Bryopsida</taxon>
        <taxon>Funariidae</taxon>
        <taxon>Funariales</taxon>
        <taxon>Funariaceae</taxon>
        <taxon>Physcomitrium</taxon>
    </lineage>
</organism>
<evidence type="ECO:0000256" key="1">
    <source>
        <dbReference type="ARBA" id="ARBA00023015"/>
    </source>
</evidence>
<evidence type="ECO:0000313" key="6">
    <source>
        <dbReference type="EnsemblPlants" id="Pp3c2_2200V3.2"/>
    </source>
</evidence>
<feature type="domain" description="HTH myb-type" evidence="5">
    <location>
        <begin position="56"/>
        <end position="112"/>
    </location>
</feature>
<dbReference type="InterPro" id="IPR001005">
    <property type="entry name" value="SANT/Myb"/>
</dbReference>
<dbReference type="PANTHER" id="PTHR31314:SF164">
    <property type="entry name" value="HTH MYB-TYPE DOMAIN-CONTAINING PROTEIN"/>
    <property type="match status" value="1"/>
</dbReference>
<keyword evidence="2" id="KW-0804">Transcription</keyword>
<dbReference type="InterPro" id="IPR046955">
    <property type="entry name" value="PHR1-like"/>
</dbReference>